<keyword evidence="1" id="KW-0805">Transcription regulation</keyword>
<dbReference type="InterPro" id="IPR046335">
    <property type="entry name" value="LacI/GalR-like_sensor"/>
</dbReference>
<keyword evidence="3" id="KW-0804">Transcription</keyword>
<dbReference type="SMART" id="SM00354">
    <property type="entry name" value="HTH_LACI"/>
    <property type="match status" value="1"/>
</dbReference>
<dbReference type="HOGENOM" id="CLU_037628_6_3_5"/>
<dbReference type="OrthoDB" id="234496at2"/>
<evidence type="ECO:0000256" key="2">
    <source>
        <dbReference type="ARBA" id="ARBA00023125"/>
    </source>
</evidence>
<dbReference type="Pfam" id="PF00356">
    <property type="entry name" value="LacI"/>
    <property type="match status" value="1"/>
</dbReference>
<keyword evidence="6" id="KW-1185">Reference proteome</keyword>
<dbReference type="InterPro" id="IPR028082">
    <property type="entry name" value="Peripla_BP_I"/>
</dbReference>
<dbReference type="InterPro" id="IPR010982">
    <property type="entry name" value="Lambda_DNA-bd_dom_sf"/>
</dbReference>
<accession>M9RK30</accession>
<feature type="domain" description="HTH lacI-type" evidence="4">
    <location>
        <begin position="8"/>
        <end position="62"/>
    </location>
</feature>
<protein>
    <submittedName>
        <fullName evidence="5">LacI family transcriptional regulator</fullName>
    </submittedName>
</protein>
<dbReference type="EMBL" id="CP003740">
    <property type="protein sequence ID" value="AGI70195.1"/>
    <property type="molecule type" value="Genomic_DNA"/>
</dbReference>
<dbReference type="Gene3D" id="3.40.50.2300">
    <property type="match status" value="2"/>
</dbReference>
<organism evidence="5 6">
    <name type="scientific">Octadecabacter antarcticus 307</name>
    <dbReference type="NCBI Taxonomy" id="391626"/>
    <lineage>
        <taxon>Bacteria</taxon>
        <taxon>Pseudomonadati</taxon>
        <taxon>Pseudomonadota</taxon>
        <taxon>Alphaproteobacteria</taxon>
        <taxon>Rhodobacterales</taxon>
        <taxon>Roseobacteraceae</taxon>
        <taxon>Octadecabacter</taxon>
    </lineage>
</organism>
<dbReference type="GO" id="GO:0003700">
    <property type="term" value="F:DNA-binding transcription factor activity"/>
    <property type="evidence" value="ECO:0007669"/>
    <property type="project" value="TreeGrafter"/>
</dbReference>
<dbReference type="CDD" id="cd01392">
    <property type="entry name" value="HTH_LacI"/>
    <property type="match status" value="1"/>
</dbReference>
<keyword evidence="2" id="KW-0238">DNA-binding</keyword>
<dbReference type="GO" id="GO:0000976">
    <property type="term" value="F:transcription cis-regulatory region binding"/>
    <property type="evidence" value="ECO:0007669"/>
    <property type="project" value="TreeGrafter"/>
</dbReference>
<evidence type="ECO:0000313" key="5">
    <source>
        <dbReference type="EMBL" id="AGI70195.1"/>
    </source>
</evidence>
<evidence type="ECO:0000256" key="1">
    <source>
        <dbReference type="ARBA" id="ARBA00023015"/>
    </source>
</evidence>
<gene>
    <name evidence="5" type="ORF">OAN307_c48500</name>
</gene>
<dbReference type="Proteomes" id="UP000005307">
    <property type="component" value="Chromosome"/>
</dbReference>
<proteinExistence type="predicted"/>
<dbReference type="eggNOG" id="COG1609">
    <property type="taxonomic scope" value="Bacteria"/>
</dbReference>
<name>M9RK30_9RHOB</name>
<dbReference type="Gene3D" id="1.10.260.40">
    <property type="entry name" value="lambda repressor-like DNA-binding domains"/>
    <property type="match status" value="1"/>
</dbReference>
<dbReference type="SUPFAM" id="SSF47413">
    <property type="entry name" value="lambda repressor-like DNA-binding domains"/>
    <property type="match status" value="1"/>
</dbReference>
<dbReference type="KEGG" id="oat:OAN307_c48500"/>
<dbReference type="RefSeq" id="WP_015502080.1">
    <property type="nucleotide sequence ID" value="NC_020911.1"/>
</dbReference>
<sequence>MNLKRPAPTLHDVSVAAGVSTATVSRCLNFPDQVAKLTRDKVLSAIQLLGYSPNFGAKAMAARRTNTIGAIIPTMENAIFARGLEAFQEELRLHGFTMLVASTSYRPEIEEEQIRSLVARGADALLLIGHERDPEIYRFLETQGVPVLITWVFDAESTRPSVGFDNRVAMMEMAIKVIEFGHTELAFISAATARNDRATARLNGIGDAMIAAGLNADDLHCIETTYGIEEGAAAFDKLMLKTPRPTAVFCGNDVLAVGALRRARELKIAVPQDVSIIGFDDIELAQVAYPPLTTVHVPHREMGRRAGHALADHLKNGTPLKSVQLGTRPVLRETLAPVKVGS</sequence>
<dbReference type="SUPFAM" id="SSF53822">
    <property type="entry name" value="Periplasmic binding protein-like I"/>
    <property type="match status" value="1"/>
</dbReference>
<reference evidence="5 6" key="1">
    <citation type="journal article" date="2013" name="PLoS ONE">
        <title>Poles Apart: Arctic and Antarctic Octadecabacter strains Share High Genome Plasticity and a New Type of Xanthorhodopsin.</title>
        <authorList>
            <person name="Vollmers J."/>
            <person name="Voget S."/>
            <person name="Dietrich S."/>
            <person name="Gollnow K."/>
            <person name="Smits M."/>
            <person name="Meyer K."/>
            <person name="Brinkhoff T."/>
            <person name="Simon M."/>
            <person name="Daniel R."/>
        </authorList>
    </citation>
    <scope>NUCLEOTIDE SEQUENCE [LARGE SCALE GENOMIC DNA]</scope>
    <source>
        <strain evidence="5 6">307</strain>
    </source>
</reference>
<dbReference type="PROSITE" id="PS50932">
    <property type="entry name" value="HTH_LACI_2"/>
    <property type="match status" value="1"/>
</dbReference>
<dbReference type="AlphaFoldDB" id="M9RK30"/>
<dbReference type="STRING" id="391626.OAN307_c48500"/>
<evidence type="ECO:0000313" key="6">
    <source>
        <dbReference type="Proteomes" id="UP000005307"/>
    </source>
</evidence>
<dbReference type="InterPro" id="IPR000843">
    <property type="entry name" value="HTH_LacI"/>
</dbReference>
<dbReference type="PANTHER" id="PTHR30146">
    <property type="entry name" value="LACI-RELATED TRANSCRIPTIONAL REPRESSOR"/>
    <property type="match status" value="1"/>
</dbReference>
<dbReference type="CDD" id="cd06273">
    <property type="entry name" value="PBP1_LacI-like"/>
    <property type="match status" value="1"/>
</dbReference>
<dbReference type="Pfam" id="PF13377">
    <property type="entry name" value="Peripla_BP_3"/>
    <property type="match status" value="1"/>
</dbReference>
<evidence type="ECO:0000259" key="4">
    <source>
        <dbReference type="PROSITE" id="PS50932"/>
    </source>
</evidence>
<evidence type="ECO:0000256" key="3">
    <source>
        <dbReference type="ARBA" id="ARBA00023163"/>
    </source>
</evidence>
<dbReference type="PANTHER" id="PTHR30146:SF33">
    <property type="entry name" value="TRANSCRIPTIONAL REGULATOR"/>
    <property type="match status" value="1"/>
</dbReference>